<dbReference type="SUPFAM" id="SSF55347">
    <property type="entry name" value="Glyceraldehyde-3-phosphate dehydrogenase-like, C-terminal domain"/>
    <property type="match status" value="1"/>
</dbReference>
<dbReference type="GO" id="GO:0016726">
    <property type="term" value="F:oxidoreductase activity, acting on CH or CH2 groups, NAD or NADP as acceptor"/>
    <property type="evidence" value="ECO:0007669"/>
    <property type="project" value="UniProtKB-UniRule"/>
</dbReference>
<dbReference type="GO" id="GO:0005829">
    <property type="term" value="C:cytosol"/>
    <property type="evidence" value="ECO:0007669"/>
    <property type="project" value="TreeGrafter"/>
</dbReference>
<dbReference type="AlphaFoldDB" id="A0A1L8R3I9"/>
<dbReference type="SUPFAM" id="SSF51735">
    <property type="entry name" value="NAD(P)-binding Rossmann-fold domains"/>
    <property type="match status" value="1"/>
</dbReference>
<comment type="caution">
    <text evidence="13">The sequence shown here is derived from an EMBL/GenBank/DDBJ whole genome shotgun (WGS) entry which is preliminary data.</text>
</comment>
<feature type="binding site" evidence="9">
    <location>
        <begin position="8"/>
        <end position="13"/>
    </location>
    <ligand>
        <name>NAD(+)</name>
        <dbReference type="ChEBI" id="CHEBI:57540"/>
    </ligand>
</feature>
<comment type="caution">
    <text evidence="9">Was originally thought to be a dihydrodipicolinate reductase (DHDPR), catalyzing the conversion of dihydrodipicolinate to tetrahydrodipicolinate. However, it was shown in E.coli that the substrate of the enzymatic reaction is not dihydrodipicolinate (DHDP) but in fact (2S,4S)-4-hydroxy-2,3,4,5-tetrahydrodipicolinic acid (HTPA), the product released by the DapA-catalyzed reaction.</text>
</comment>
<feature type="binding site" evidence="9">
    <location>
        <position position="143"/>
    </location>
    <ligand>
        <name>(S)-2,3,4,5-tetrahydrodipicolinate</name>
        <dbReference type="ChEBI" id="CHEBI:16845"/>
    </ligand>
</feature>
<evidence type="ECO:0000256" key="10">
    <source>
        <dbReference type="NCBIfam" id="TIGR00036"/>
    </source>
</evidence>
<dbReference type="RefSeq" id="WP_071865518.1">
    <property type="nucleotide sequence ID" value="NZ_JBHLVQ010000008.1"/>
</dbReference>
<dbReference type="InterPro" id="IPR022664">
    <property type="entry name" value="DapB_N_CS"/>
</dbReference>
<dbReference type="Pfam" id="PF05173">
    <property type="entry name" value="DapB_C"/>
    <property type="match status" value="1"/>
</dbReference>
<keyword evidence="4 9" id="KW-0521">NADP</keyword>
<dbReference type="Pfam" id="PF01113">
    <property type="entry name" value="DapB_N"/>
    <property type="match status" value="1"/>
</dbReference>
<dbReference type="GO" id="GO:0050661">
    <property type="term" value="F:NADP binding"/>
    <property type="evidence" value="ECO:0007669"/>
    <property type="project" value="UniProtKB-UniRule"/>
</dbReference>
<evidence type="ECO:0000259" key="12">
    <source>
        <dbReference type="Pfam" id="PF05173"/>
    </source>
</evidence>
<comment type="pathway">
    <text evidence="9">Amino-acid biosynthesis; L-lysine biosynthesis via DAP pathway; (S)-tetrahydrodipicolinate from L-aspartate: step 4/4.</text>
</comment>
<dbReference type="InterPro" id="IPR023940">
    <property type="entry name" value="DHDPR_bac"/>
</dbReference>
<name>A0A1L8R3I9_9ENTE</name>
<evidence type="ECO:0000256" key="3">
    <source>
        <dbReference type="ARBA" id="ARBA00022605"/>
    </source>
</evidence>
<dbReference type="UniPathway" id="UPA00034">
    <property type="reaction ID" value="UER00018"/>
</dbReference>
<dbReference type="Gene3D" id="3.30.360.10">
    <property type="entry name" value="Dihydrodipicolinate Reductase, domain 2"/>
    <property type="match status" value="1"/>
</dbReference>
<comment type="subcellular location">
    <subcellularLocation>
        <location evidence="9">Cytoplasm</location>
    </subcellularLocation>
</comment>
<dbReference type="EC" id="1.17.1.8" evidence="9 10"/>
<evidence type="ECO:0000256" key="8">
    <source>
        <dbReference type="ARBA" id="ARBA00023154"/>
    </source>
</evidence>
<keyword evidence="7 9" id="KW-0520">NAD</keyword>
<dbReference type="InterPro" id="IPR036291">
    <property type="entry name" value="NAD(P)-bd_dom_sf"/>
</dbReference>
<feature type="binding site" evidence="9">
    <location>
        <position position="39"/>
    </location>
    <ligand>
        <name>NADP(+)</name>
        <dbReference type="ChEBI" id="CHEBI:58349"/>
    </ligand>
</feature>
<keyword evidence="8 9" id="KW-0457">Lysine biosynthesis</keyword>
<feature type="active site" description="Proton donor/acceptor" evidence="9">
    <location>
        <position position="142"/>
    </location>
</feature>
<dbReference type="Gene3D" id="3.40.50.720">
    <property type="entry name" value="NAD(P)-binding Rossmann-like Domain"/>
    <property type="match status" value="1"/>
</dbReference>
<feature type="domain" description="Dihydrodipicolinate reductase C-terminal" evidence="12">
    <location>
        <begin position="115"/>
        <end position="249"/>
    </location>
</feature>
<dbReference type="NCBIfam" id="TIGR00036">
    <property type="entry name" value="dapB"/>
    <property type="match status" value="1"/>
</dbReference>
<keyword evidence="6 9" id="KW-0560">Oxidoreductase</keyword>
<dbReference type="STRING" id="317010.RU96_GL001290"/>
<dbReference type="PROSITE" id="PS01298">
    <property type="entry name" value="DAPB"/>
    <property type="match status" value="1"/>
</dbReference>
<dbReference type="PIRSF" id="PIRSF000161">
    <property type="entry name" value="DHPR"/>
    <property type="match status" value="1"/>
</dbReference>
<evidence type="ECO:0000313" key="14">
    <source>
        <dbReference type="Proteomes" id="UP000182835"/>
    </source>
</evidence>
<feature type="binding site" evidence="9">
    <location>
        <begin position="152"/>
        <end position="153"/>
    </location>
    <ligand>
        <name>(S)-2,3,4,5-tetrahydrodipicolinate</name>
        <dbReference type="ChEBI" id="CHEBI:16845"/>
    </ligand>
</feature>
<organism evidence="13 14">
    <name type="scientific">Enterococcus canintestini</name>
    <dbReference type="NCBI Taxonomy" id="317010"/>
    <lineage>
        <taxon>Bacteria</taxon>
        <taxon>Bacillati</taxon>
        <taxon>Bacillota</taxon>
        <taxon>Bacilli</taxon>
        <taxon>Lactobacillales</taxon>
        <taxon>Enterococcaceae</taxon>
        <taxon>Enterococcus</taxon>
    </lineage>
</organism>
<evidence type="ECO:0000259" key="11">
    <source>
        <dbReference type="Pfam" id="PF01113"/>
    </source>
</evidence>
<feature type="active site" description="Proton donor" evidence="9">
    <location>
        <position position="146"/>
    </location>
</feature>
<evidence type="ECO:0000256" key="2">
    <source>
        <dbReference type="ARBA" id="ARBA00022490"/>
    </source>
</evidence>
<reference evidence="13 14" key="1">
    <citation type="submission" date="2014-12" db="EMBL/GenBank/DDBJ databases">
        <title>Draft genome sequences of 29 type strains of Enterococci.</title>
        <authorList>
            <person name="Zhong Z."/>
            <person name="Sun Z."/>
            <person name="Liu W."/>
            <person name="Zhang W."/>
            <person name="Zhang H."/>
        </authorList>
    </citation>
    <scope>NUCLEOTIDE SEQUENCE [LARGE SCALE GENOMIC DNA]</scope>
    <source>
        <strain evidence="13 14">DSM 21207</strain>
    </source>
</reference>
<dbReference type="PANTHER" id="PTHR20836:SF7">
    <property type="entry name" value="4-HYDROXY-TETRAHYDRODIPICOLINATE REDUCTASE"/>
    <property type="match status" value="1"/>
</dbReference>
<comment type="catalytic activity">
    <reaction evidence="9">
        <text>(S)-2,3,4,5-tetrahydrodipicolinate + NADP(+) + H2O = (2S,4S)-4-hydroxy-2,3,4,5-tetrahydrodipicolinate + NADPH + H(+)</text>
        <dbReference type="Rhea" id="RHEA:35331"/>
        <dbReference type="ChEBI" id="CHEBI:15377"/>
        <dbReference type="ChEBI" id="CHEBI:15378"/>
        <dbReference type="ChEBI" id="CHEBI:16845"/>
        <dbReference type="ChEBI" id="CHEBI:57783"/>
        <dbReference type="ChEBI" id="CHEBI:58349"/>
        <dbReference type="ChEBI" id="CHEBI:67139"/>
        <dbReference type="EC" id="1.17.1.8"/>
    </reaction>
</comment>
<dbReference type="InterPro" id="IPR022663">
    <property type="entry name" value="DapB_C"/>
</dbReference>
<comment type="catalytic activity">
    <reaction evidence="9">
        <text>(S)-2,3,4,5-tetrahydrodipicolinate + NAD(+) + H2O = (2S,4S)-4-hydroxy-2,3,4,5-tetrahydrodipicolinate + NADH + H(+)</text>
        <dbReference type="Rhea" id="RHEA:35323"/>
        <dbReference type="ChEBI" id="CHEBI:15377"/>
        <dbReference type="ChEBI" id="CHEBI:15378"/>
        <dbReference type="ChEBI" id="CHEBI:16845"/>
        <dbReference type="ChEBI" id="CHEBI:57540"/>
        <dbReference type="ChEBI" id="CHEBI:57945"/>
        <dbReference type="ChEBI" id="CHEBI:67139"/>
        <dbReference type="EC" id="1.17.1.8"/>
    </reaction>
</comment>
<feature type="binding site" evidence="9">
    <location>
        <begin position="109"/>
        <end position="112"/>
    </location>
    <ligand>
        <name>NAD(+)</name>
        <dbReference type="ChEBI" id="CHEBI:57540"/>
    </ligand>
</feature>
<dbReference type="InterPro" id="IPR000846">
    <property type="entry name" value="DapB_N"/>
</dbReference>
<comment type="subunit">
    <text evidence="9">Homotetramer.</text>
</comment>
<comment type="caution">
    <text evidence="9">Lacks conserved residue(s) required for the propagation of feature annotation.</text>
</comment>
<evidence type="ECO:0000256" key="7">
    <source>
        <dbReference type="ARBA" id="ARBA00023027"/>
    </source>
</evidence>
<accession>A0A1L8R3I9</accession>
<sequence length="250" mass="27019">MKKVLLSGCHGQMGHVLQRLIADNPTFEIVAGIDRTAKKNDDFPVYTTIDDVKEEVDVVIDFSHYSGVPALINGCVAKEWPLVVATTGLTAETKAMLSVASHVIPVFYSANMSLGINVLIKALQAAAPALESDFNIEIIEKHHNQKKDAPSGTALLLADSINQTLTTPKEYLFGRAGNDLENDFNQMGIHAVRGGSIPGEHTVIFAGADEILEFKHTALSRDIFANGAMKAAEFLINQKAGLYSMQDLLA</sequence>
<dbReference type="FunFam" id="3.30.360.10:FF:000009">
    <property type="entry name" value="4-hydroxy-tetrahydrodipicolinate reductase"/>
    <property type="match status" value="1"/>
</dbReference>
<dbReference type="Proteomes" id="UP000182835">
    <property type="component" value="Unassembled WGS sequence"/>
</dbReference>
<feature type="binding site" evidence="9">
    <location>
        <begin position="85"/>
        <end position="87"/>
    </location>
    <ligand>
        <name>NAD(+)</name>
        <dbReference type="ChEBI" id="CHEBI:57540"/>
    </ligand>
</feature>
<keyword evidence="5 9" id="KW-0220">Diaminopimelate biosynthesis</keyword>
<keyword evidence="2 9" id="KW-0963">Cytoplasm</keyword>
<protein>
    <recommendedName>
        <fullName evidence="9 10">4-hydroxy-tetrahydrodipicolinate reductase</fullName>
        <shortName evidence="9">HTPA reductase</shortName>
        <ecNumber evidence="9 10">1.17.1.8</ecNumber>
    </recommendedName>
</protein>
<evidence type="ECO:0000256" key="6">
    <source>
        <dbReference type="ARBA" id="ARBA00023002"/>
    </source>
</evidence>
<evidence type="ECO:0000313" key="13">
    <source>
        <dbReference type="EMBL" id="OJG14285.1"/>
    </source>
</evidence>
<proteinExistence type="inferred from homology"/>
<dbReference type="GO" id="GO:0019877">
    <property type="term" value="P:diaminopimelate biosynthetic process"/>
    <property type="evidence" value="ECO:0007669"/>
    <property type="project" value="UniProtKB-UniRule"/>
</dbReference>
<evidence type="ECO:0000256" key="9">
    <source>
        <dbReference type="HAMAP-Rule" id="MF_00102"/>
    </source>
</evidence>
<dbReference type="GO" id="GO:0008839">
    <property type="term" value="F:4-hydroxy-tetrahydrodipicolinate reductase"/>
    <property type="evidence" value="ECO:0007669"/>
    <property type="project" value="UniProtKB-UniRule"/>
</dbReference>
<gene>
    <name evidence="9" type="primary">dapB</name>
    <name evidence="13" type="ORF">RU96_GL001290</name>
</gene>
<keyword evidence="3 9" id="KW-0028">Amino-acid biosynthesis</keyword>
<feature type="domain" description="Dihydrodipicolinate reductase N-terminal" evidence="11">
    <location>
        <begin position="3"/>
        <end position="112"/>
    </location>
</feature>
<evidence type="ECO:0000256" key="1">
    <source>
        <dbReference type="ARBA" id="ARBA00006642"/>
    </source>
</evidence>
<comment type="function">
    <text evidence="9">Catalyzes the conversion of 4-hydroxy-tetrahydrodipicolinate (HTPA) to tetrahydrodipicolinate.</text>
</comment>
<dbReference type="GO" id="GO:0051287">
    <property type="term" value="F:NAD binding"/>
    <property type="evidence" value="ECO:0007669"/>
    <property type="project" value="UniProtKB-UniRule"/>
</dbReference>
<evidence type="ECO:0000256" key="4">
    <source>
        <dbReference type="ARBA" id="ARBA00022857"/>
    </source>
</evidence>
<dbReference type="OrthoDB" id="9790352at2"/>
<dbReference type="EMBL" id="JXKG01000021">
    <property type="protein sequence ID" value="OJG14285.1"/>
    <property type="molecule type" value="Genomic_DNA"/>
</dbReference>
<dbReference type="PANTHER" id="PTHR20836">
    <property type="entry name" value="DIHYDRODIPICOLINATE REDUCTASE"/>
    <property type="match status" value="1"/>
</dbReference>
<comment type="similarity">
    <text evidence="1 9">Belongs to the DapB family.</text>
</comment>
<dbReference type="CDD" id="cd02274">
    <property type="entry name" value="DHDPR_N"/>
    <property type="match status" value="1"/>
</dbReference>
<dbReference type="HAMAP" id="MF_00102">
    <property type="entry name" value="DapB"/>
    <property type="match status" value="1"/>
</dbReference>
<evidence type="ECO:0000256" key="5">
    <source>
        <dbReference type="ARBA" id="ARBA00022915"/>
    </source>
</evidence>
<dbReference type="GO" id="GO:0009089">
    <property type="term" value="P:lysine biosynthetic process via diaminopimelate"/>
    <property type="evidence" value="ECO:0007669"/>
    <property type="project" value="UniProtKB-UniRule"/>
</dbReference>